<dbReference type="GO" id="GO:0020037">
    <property type="term" value="F:heme binding"/>
    <property type="evidence" value="ECO:0007669"/>
    <property type="project" value="InterPro"/>
</dbReference>
<evidence type="ECO:0000313" key="2">
    <source>
        <dbReference type="EMBL" id="QIQ06744.1"/>
    </source>
</evidence>
<sequence>MPGGGGADVRGAGGSGGGNGVPRVLLRGAVPDPYPFYRTLRERSPLAYEPVLGVWLVSRYDDVSLALTDPRFTQGHRPGDPDCAAHPVLPERGLGEVVERTAYVLARRIAGRGRADLVEEFCRWLPAGALATAVGGACRDGRDLSRLVRRRAETAPAGPCASRTAVRETALAAFLANVLGEPGLGALLREHPALIPRAWAESLRRDPPVQVVLRRTSAEVEVTGGTLPPGARVACLIGAAGRDPARFRDPDRFDLARTDPGQLTFGTGSCPAVLLAGLEAEHGVRALLTAMPALRWADGFRPVPAGLVVRAPRTLLVSPGGRRGS</sequence>
<name>A0A6G9H8G7_9ACTN</name>
<dbReference type="Proteomes" id="UP000501179">
    <property type="component" value="Chromosome"/>
</dbReference>
<dbReference type="GO" id="GO:0004497">
    <property type="term" value="F:monooxygenase activity"/>
    <property type="evidence" value="ECO:0007669"/>
    <property type="project" value="InterPro"/>
</dbReference>
<dbReference type="AlphaFoldDB" id="A0A6G9H8G7"/>
<protein>
    <submittedName>
        <fullName evidence="2">Cytochrome P450</fullName>
    </submittedName>
</protein>
<proteinExistence type="inferred from homology"/>
<gene>
    <name evidence="2" type="ORF">HA039_06740</name>
</gene>
<dbReference type="InterPro" id="IPR036396">
    <property type="entry name" value="Cyt_P450_sf"/>
</dbReference>
<dbReference type="GO" id="GO:0005506">
    <property type="term" value="F:iron ion binding"/>
    <property type="evidence" value="ECO:0007669"/>
    <property type="project" value="InterPro"/>
</dbReference>
<dbReference type="GO" id="GO:0016705">
    <property type="term" value="F:oxidoreductase activity, acting on paired donors, with incorporation or reduction of molecular oxygen"/>
    <property type="evidence" value="ECO:0007669"/>
    <property type="project" value="InterPro"/>
</dbReference>
<evidence type="ECO:0000256" key="1">
    <source>
        <dbReference type="ARBA" id="ARBA00010617"/>
    </source>
</evidence>
<keyword evidence="3" id="KW-1185">Reference proteome</keyword>
<dbReference type="PRINTS" id="PR00359">
    <property type="entry name" value="BP450"/>
</dbReference>
<dbReference type="Gene3D" id="1.10.630.10">
    <property type="entry name" value="Cytochrome P450"/>
    <property type="match status" value="1"/>
</dbReference>
<reference evidence="2 3" key="1">
    <citation type="submission" date="2020-03" db="EMBL/GenBank/DDBJ databases">
        <title>A novel species.</title>
        <authorList>
            <person name="Gao J."/>
        </authorList>
    </citation>
    <scope>NUCLEOTIDE SEQUENCE [LARGE SCALE GENOMIC DNA]</scope>
    <source>
        <strain evidence="2 3">QMT-12</strain>
    </source>
</reference>
<comment type="similarity">
    <text evidence="1">Belongs to the cytochrome P450 family.</text>
</comment>
<dbReference type="InterPro" id="IPR002397">
    <property type="entry name" value="Cyt_P450_B"/>
</dbReference>
<dbReference type="PANTHER" id="PTHR46696">
    <property type="entry name" value="P450, PUTATIVE (EUROFUNG)-RELATED"/>
    <property type="match status" value="1"/>
</dbReference>
<dbReference type="InterPro" id="IPR001128">
    <property type="entry name" value="Cyt_P450"/>
</dbReference>
<dbReference type="SUPFAM" id="SSF48264">
    <property type="entry name" value="Cytochrome P450"/>
    <property type="match status" value="1"/>
</dbReference>
<dbReference type="PANTHER" id="PTHR46696:SF3">
    <property type="entry name" value="PULCHERRIMINIC ACID SYNTHASE"/>
    <property type="match status" value="1"/>
</dbReference>
<dbReference type="KEGG" id="slia:HA039_06740"/>
<accession>A0A6G9H8G7</accession>
<organism evidence="2 3">
    <name type="scientific">Streptomyces liangshanensis</name>
    <dbReference type="NCBI Taxonomy" id="2717324"/>
    <lineage>
        <taxon>Bacteria</taxon>
        <taxon>Bacillati</taxon>
        <taxon>Actinomycetota</taxon>
        <taxon>Actinomycetes</taxon>
        <taxon>Kitasatosporales</taxon>
        <taxon>Streptomycetaceae</taxon>
        <taxon>Streptomyces</taxon>
    </lineage>
</organism>
<dbReference type="EMBL" id="CP050177">
    <property type="protein sequence ID" value="QIQ06744.1"/>
    <property type="molecule type" value="Genomic_DNA"/>
</dbReference>
<dbReference type="Pfam" id="PF00067">
    <property type="entry name" value="p450"/>
    <property type="match status" value="1"/>
</dbReference>
<evidence type="ECO:0000313" key="3">
    <source>
        <dbReference type="Proteomes" id="UP000501179"/>
    </source>
</evidence>